<evidence type="ECO:0000256" key="5">
    <source>
        <dbReference type="ARBA" id="ARBA00022692"/>
    </source>
</evidence>
<sequence length="405" mass="46628">MSLTDLSMVDDSMRPCEALLISVFTVYVSRSRKLKVWYSLEMFLRCRGVLPYAFSLSILGLFIFLQRDSKSAVNSVLIKKSESQKSAQFLWAPVSKTVPHCSLNKSAVNISTGLPEAHRLFLMYKHCRNFSTLLQPKKCEDDTFLVMAIKSLPINIDRRIAIRNTWGKYQDFENRKIKLLFLLGKTEATAPAKSLHQLLSYESREYNDLIQWDFVDNFFNLTLKELHFLRWFTKDCLHAQFVLKGDDDVFVNTYNIVEFLDGLNPDDDFLFGDVIKNANPIRNTNVKYFIPQSMYSANKYPLYAGGGGYVLSRRTTQHLLTVAETTDLFPIDDVFVGMCLEKMNITPQFHAGFKTFGIQSPVNPFDPCLYKGLMIVHKLTPTEMWIMWSLVKDKSMRCAHSKSTL</sequence>
<dbReference type="GO" id="GO:0008499">
    <property type="term" value="F:N-acetyl-beta-D-glucosaminide beta-(1,3)-galactosyltransferase activity"/>
    <property type="evidence" value="ECO:0007669"/>
    <property type="project" value="UniProtKB-ARBA"/>
</dbReference>
<evidence type="ECO:0000256" key="8">
    <source>
        <dbReference type="ARBA" id="ARBA00023034"/>
    </source>
</evidence>
<evidence type="ECO:0000313" key="13">
    <source>
        <dbReference type="Ensembl" id="ENSLLEP00000002377.1"/>
    </source>
</evidence>
<reference evidence="13" key="2">
    <citation type="submission" date="2025-09" db="UniProtKB">
        <authorList>
            <consortium name="Ensembl"/>
        </authorList>
    </citation>
    <scope>IDENTIFICATION</scope>
</reference>
<keyword evidence="3 12" id="KW-0328">Glycosyltransferase</keyword>
<keyword evidence="9 12" id="KW-0472">Membrane</keyword>
<dbReference type="GO" id="GO:0008532">
    <property type="term" value="F:N-acetyllactosaminide beta-1,3-N-acetylglucosaminyltransferase activity"/>
    <property type="evidence" value="ECO:0007669"/>
    <property type="project" value="TreeGrafter"/>
</dbReference>
<dbReference type="Proteomes" id="UP000694569">
    <property type="component" value="Unplaced"/>
</dbReference>
<organism evidence="13 14">
    <name type="scientific">Leptobrachium leishanense</name>
    <name type="common">Leishan spiny toad</name>
    <dbReference type="NCBI Taxonomy" id="445787"/>
    <lineage>
        <taxon>Eukaryota</taxon>
        <taxon>Metazoa</taxon>
        <taxon>Chordata</taxon>
        <taxon>Craniata</taxon>
        <taxon>Vertebrata</taxon>
        <taxon>Euteleostomi</taxon>
        <taxon>Amphibia</taxon>
        <taxon>Batrachia</taxon>
        <taxon>Anura</taxon>
        <taxon>Pelobatoidea</taxon>
        <taxon>Megophryidae</taxon>
        <taxon>Leptobrachium</taxon>
    </lineage>
</organism>
<evidence type="ECO:0000256" key="11">
    <source>
        <dbReference type="ARBA" id="ARBA00043952"/>
    </source>
</evidence>
<keyword evidence="4" id="KW-0808">Transferase</keyword>
<dbReference type="PANTHER" id="PTHR11214:SF368">
    <property type="entry name" value="N-ACETYLLACTOSAMINIDE BETA-1,3-N-ACETYLGLUCOSAMINYLTRANSFERASE 4"/>
    <property type="match status" value="1"/>
</dbReference>
<dbReference type="InterPro" id="IPR002659">
    <property type="entry name" value="Glyco_trans_31"/>
</dbReference>
<evidence type="ECO:0000256" key="4">
    <source>
        <dbReference type="ARBA" id="ARBA00022679"/>
    </source>
</evidence>
<dbReference type="GO" id="GO:0000139">
    <property type="term" value="C:Golgi membrane"/>
    <property type="evidence" value="ECO:0007669"/>
    <property type="project" value="UniProtKB-SubCell"/>
</dbReference>
<dbReference type="Gene3D" id="3.90.550.50">
    <property type="match status" value="1"/>
</dbReference>
<evidence type="ECO:0000256" key="3">
    <source>
        <dbReference type="ARBA" id="ARBA00022676"/>
    </source>
</evidence>
<dbReference type="GO" id="GO:0016266">
    <property type="term" value="P:protein O-linked glycosylation via N-acetyl-galactosamine"/>
    <property type="evidence" value="ECO:0007669"/>
    <property type="project" value="UniProtKB-ARBA"/>
</dbReference>
<dbReference type="OrthoDB" id="2139606at2759"/>
<gene>
    <name evidence="13" type="primary">B3GNT4</name>
</gene>
<dbReference type="GO" id="GO:0030311">
    <property type="term" value="P:poly-N-acetyllactosamine biosynthetic process"/>
    <property type="evidence" value="ECO:0007669"/>
    <property type="project" value="TreeGrafter"/>
</dbReference>
<comment type="subcellular location">
    <subcellularLocation>
        <location evidence="1 12">Golgi apparatus membrane</location>
        <topology evidence="1 12">Single-pass type II membrane protein</topology>
    </subcellularLocation>
</comment>
<dbReference type="Ensembl" id="ENSLLET00000002478.1">
    <property type="protein sequence ID" value="ENSLLEP00000002377.1"/>
    <property type="gene ID" value="ENSLLEG00000001543.1"/>
</dbReference>
<keyword evidence="5 12" id="KW-0812">Transmembrane</keyword>
<accession>A0A8C5LU73</accession>
<evidence type="ECO:0000256" key="12">
    <source>
        <dbReference type="RuleBase" id="RU363063"/>
    </source>
</evidence>
<keyword evidence="8 12" id="KW-0333">Golgi apparatus</keyword>
<dbReference type="EC" id="2.4.1.-" evidence="12"/>
<dbReference type="PANTHER" id="PTHR11214">
    <property type="entry name" value="BETA-1,3-N-ACETYLGLUCOSAMINYLTRANSFERASE"/>
    <property type="match status" value="1"/>
</dbReference>
<reference evidence="13" key="1">
    <citation type="submission" date="2025-08" db="UniProtKB">
        <authorList>
            <consortium name="Ensembl"/>
        </authorList>
    </citation>
    <scope>IDENTIFICATION</scope>
</reference>
<keyword evidence="10" id="KW-0325">Glycoprotein</keyword>
<feature type="transmembrane region" description="Helical" evidence="12">
    <location>
        <begin position="49"/>
        <end position="65"/>
    </location>
</feature>
<evidence type="ECO:0000256" key="1">
    <source>
        <dbReference type="ARBA" id="ARBA00004323"/>
    </source>
</evidence>
<keyword evidence="14" id="KW-1185">Reference proteome</keyword>
<keyword evidence="7 12" id="KW-1133">Transmembrane helix</keyword>
<evidence type="ECO:0000256" key="9">
    <source>
        <dbReference type="ARBA" id="ARBA00023136"/>
    </source>
</evidence>
<comment type="similarity">
    <text evidence="2 12">Belongs to the glycosyltransferase 31 family.</text>
</comment>
<evidence type="ECO:0000256" key="6">
    <source>
        <dbReference type="ARBA" id="ARBA00022968"/>
    </source>
</evidence>
<evidence type="ECO:0000256" key="2">
    <source>
        <dbReference type="ARBA" id="ARBA00008661"/>
    </source>
</evidence>
<evidence type="ECO:0000256" key="7">
    <source>
        <dbReference type="ARBA" id="ARBA00022989"/>
    </source>
</evidence>
<name>A0A8C5LU73_9ANUR</name>
<dbReference type="AlphaFoldDB" id="A0A8C5LU73"/>
<proteinExistence type="inferred from homology"/>
<evidence type="ECO:0000256" key="10">
    <source>
        <dbReference type="ARBA" id="ARBA00023180"/>
    </source>
</evidence>
<protein>
    <recommendedName>
        <fullName evidence="12">Hexosyltransferase</fullName>
        <ecNumber evidence="12">2.4.1.-</ecNumber>
    </recommendedName>
</protein>
<keyword evidence="6 12" id="KW-0735">Signal-anchor</keyword>
<dbReference type="GeneTree" id="ENSGT00940000162236"/>
<dbReference type="Pfam" id="PF01762">
    <property type="entry name" value="Galactosyl_T"/>
    <property type="match status" value="1"/>
</dbReference>
<evidence type="ECO:0000313" key="14">
    <source>
        <dbReference type="Proteomes" id="UP000694569"/>
    </source>
</evidence>
<dbReference type="FunFam" id="3.90.550.50:FF:000009">
    <property type="entry name" value="Hexosyltransferase"/>
    <property type="match status" value="1"/>
</dbReference>
<comment type="pathway">
    <text evidence="11">Protein modification.</text>
</comment>